<dbReference type="EMBL" id="ML769743">
    <property type="protein sequence ID" value="KAE9388450.1"/>
    <property type="molecule type" value="Genomic_DNA"/>
</dbReference>
<sequence length="78" mass="8483">ILTLTLILTYMHGNSLPGLDLPPLHQHQDQNLLPPPPIFDVAHAQIYQHQQKQSYPASASVSTLSFGFDAAGPSLLLP</sequence>
<feature type="non-terminal residue" evidence="1">
    <location>
        <position position="1"/>
    </location>
</feature>
<dbReference type="Proteomes" id="UP000799118">
    <property type="component" value="Unassembled WGS sequence"/>
</dbReference>
<name>A0A6A4GT21_9AGAR</name>
<proteinExistence type="predicted"/>
<gene>
    <name evidence="1" type="ORF">BT96DRAFT_927098</name>
</gene>
<evidence type="ECO:0000313" key="1">
    <source>
        <dbReference type="EMBL" id="KAE9388450.1"/>
    </source>
</evidence>
<organism evidence="1 2">
    <name type="scientific">Gymnopus androsaceus JB14</name>
    <dbReference type="NCBI Taxonomy" id="1447944"/>
    <lineage>
        <taxon>Eukaryota</taxon>
        <taxon>Fungi</taxon>
        <taxon>Dikarya</taxon>
        <taxon>Basidiomycota</taxon>
        <taxon>Agaricomycotina</taxon>
        <taxon>Agaricomycetes</taxon>
        <taxon>Agaricomycetidae</taxon>
        <taxon>Agaricales</taxon>
        <taxon>Marasmiineae</taxon>
        <taxon>Omphalotaceae</taxon>
        <taxon>Gymnopus</taxon>
    </lineage>
</organism>
<accession>A0A6A4GT21</accession>
<dbReference type="AlphaFoldDB" id="A0A6A4GT21"/>
<evidence type="ECO:0000313" key="2">
    <source>
        <dbReference type="Proteomes" id="UP000799118"/>
    </source>
</evidence>
<keyword evidence="2" id="KW-1185">Reference proteome</keyword>
<reference evidence="1" key="1">
    <citation type="journal article" date="2019" name="Environ. Microbiol.">
        <title>Fungal ecological strategies reflected in gene transcription - a case study of two litter decomposers.</title>
        <authorList>
            <person name="Barbi F."/>
            <person name="Kohler A."/>
            <person name="Barry K."/>
            <person name="Baskaran P."/>
            <person name="Daum C."/>
            <person name="Fauchery L."/>
            <person name="Ihrmark K."/>
            <person name="Kuo A."/>
            <person name="LaButti K."/>
            <person name="Lipzen A."/>
            <person name="Morin E."/>
            <person name="Grigoriev I.V."/>
            <person name="Henrissat B."/>
            <person name="Lindahl B."/>
            <person name="Martin F."/>
        </authorList>
    </citation>
    <scope>NUCLEOTIDE SEQUENCE</scope>
    <source>
        <strain evidence="1">JB14</strain>
    </source>
</reference>
<protein>
    <submittedName>
        <fullName evidence="1">Uncharacterized protein</fullName>
    </submittedName>
</protein>